<dbReference type="HOGENOM" id="CLU_1008628_0_0_1"/>
<dbReference type="OMA" id="MEHRIDE"/>
<evidence type="ECO:0000259" key="2">
    <source>
        <dbReference type="SMART" id="SM00719"/>
    </source>
</evidence>
<feature type="coiled-coil region" evidence="1">
    <location>
        <begin position="205"/>
        <end position="265"/>
    </location>
</feature>
<evidence type="ECO:0000313" key="3">
    <source>
        <dbReference type="EMBL" id="EIJ89677.1"/>
    </source>
</evidence>
<protein>
    <recommendedName>
        <fullName evidence="2">Plus3 domain-containing protein</fullName>
    </recommendedName>
</protein>
<dbReference type="FunCoup" id="I3EKD0">
    <property type="interactions" value="230"/>
</dbReference>
<dbReference type="Pfam" id="PF03126">
    <property type="entry name" value="Plus-3"/>
    <property type="match status" value="1"/>
</dbReference>
<dbReference type="EMBL" id="GL870876">
    <property type="protein sequence ID" value="EIJ89677.1"/>
    <property type="molecule type" value="Genomic_DNA"/>
</dbReference>
<organism evidence="3 4">
    <name type="scientific">Nematocida parisii (strain ERTm3)</name>
    <name type="common">Nematode killer fungus</name>
    <dbReference type="NCBI Taxonomy" id="935791"/>
    <lineage>
        <taxon>Eukaryota</taxon>
        <taxon>Fungi</taxon>
        <taxon>Fungi incertae sedis</taxon>
        <taxon>Microsporidia</taxon>
        <taxon>Nematocida</taxon>
    </lineage>
</organism>
<sequence length="283" mass="33927">MELIYLYTMPLRQPKRMQKEENLYISEEDRIHLESLPETVRERILYERHLKKTEDNEKRELKHRTNRLIEEETESESEEDIVQKRDKIRSFKQSRPVSFDMFKCTVLCRNTFVSNMYKRTFKLLNGYYVKIRLEEGYHIYRISKIYEGKRYEIDGKVTNYWMQLERTGDKKEVNIQSISNKAITKSEYSKYINENTVPGGDKSLQQMHNKLIKSLESRMSEAEQDYSLGQMRRFSKDQRIAAKRRVELKVRLEKAKSENNLEEVDEIEKELHELAEPSEACGA</sequence>
<dbReference type="STRING" id="935791.I3EKD0"/>
<dbReference type="InParanoid" id="I3EKD0"/>
<dbReference type="SMART" id="SM00719">
    <property type="entry name" value="Plus3"/>
    <property type="match status" value="1"/>
</dbReference>
<feature type="domain" description="Plus3" evidence="2">
    <location>
        <begin position="96"/>
        <end position="194"/>
    </location>
</feature>
<reference evidence="3" key="1">
    <citation type="submission" date="2011-01" db="EMBL/GenBank/DDBJ databases">
        <title>The Genome Sequence of Nematocida parisii strain ERTm3.</title>
        <authorList>
            <consortium name="The Broad Institute Genome Sequencing Platform"/>
            <consortium name="The Broad Institute Genome Sequencing Center for Infectious Disease"/>
            <person name="Cuomo C."/>
            <person name="Troemel E."/>
            <person name="Young S.K."/>
            <person name="Zeng Q."/>
            <person name="Gargeya S."/>
            <person name="Fitzgerald M."/>
            <person name="Haas B."/>
            <person name="Abouelleil A."/>
            <person name="Alvarado L."/>
            <person name="Arachchi H.M."/>
            <person name="Berlin A."/>
            <person name="Chapman S.B."/>
            <person name="Gearin G."/>
            <person name="Goldberg J."/>
            <person name="Griggs A."/>
            <person name="Gujja S."/>
            <person name="Hansen M."/>
            <person name="Heiman D."/>
            <person name="Howarth C."/>
            <person name="Larimer J."/>
            <person name="Lui A."/>
            <person name="MacDonald P.J.P."/>
            <person name="McCowen C."/>
            <person name="Montmayeur A."/>
            <person name="Murphy C."/>
            <person name="Neiman D."/>
            <person name="Pearson M."/>
            <person name="Priest M."/>
            <person name="Roberts A."/>
            <person name="Saif S."/>
            <person name="Shea T."/>
            <person name="Sisk P."/>
            <person name="Stolte C."/>
            <person name="Sykes S."/>
            <person name="Wortman J."/>
            <person name="Nusbaum C."/>
            <person name="Birren B."/>
        </authorList>
    </citation>
    <scope>NUCLEOTIDE SEQUENCE</scope>
    <source>
        <strain evidence="3">ERTm3</strain>
    </source>
</reference>
<name>I3EKD0_NEMP3</name>
<dbReference type="VEuPathDB" id="MicrosporidiaDB:NEQG_00447"/>
<dbReference type="Gene3D" id="3.90.70.200">
    <property type="entry name" value="Plus-3 domain"/>
    <property type="match status" value="1"/>
</dbReference>
<dbReference type="AlphaFoldDB" id="I3EKD0"/>
<dbReference type="GO" id="GO:0003677">
    <property type="term" value="F:DNA binding"/>
    <property type="evidence" value="ECO:0007669"/>
    <property type="project" value="InterPro"/>
</dbReference>
<dbReference type="InterPro" id="IPR036128">
    <property type="entry name" value="Plus3-like_sf"/>
</dbReference>
<evidence type="ECO:0000256" key="1">
    <source>
        <dbReference type="SAM" id="Coils"/>
    </source>
</evidence>
<dbReference type="OrthoDB" id="166375at2759"/>
<gene>
    <name evidence="3" type="ORF">NEQG_00447</name>
</gene>
<proteinExistence type="predicted"/>
<accession>I3EKD0</accession>
<keyword evidence="1" id="KW-0175">Coiled coil</keyword>
<dbReference type="Proteomes" id="UP000002872">
    <property type="component" value="Unassembled WGS sequence"/>
</dbReference>
<evidence type="ECO:0000313" key="4">
    <source>
        <dbReference type="Proteomes" id="UP000002872"/>
    </source>
</evidence>
<dbReference type="SUPFAM" id="SSF159042">
    <property type="entry name" value="Plus3-like"/>
    <property type="match status" value="1"/>
</dbReference>
<dbReference type="InterPro" id="IPR004343">
    <property type="entry name" value="Plus-3_dom"/>
</dbReference>
<keyword evidence="4" id="KW-1185">Reference proteome</keyword>